<dbReference type="NCBIfam" id="TIGR04057">
    <property type="entry name" value="SusC_RagA_signa"/>
    <property type="match status" value="1"/>
</dbReference>
<comment type="similarity">
    <text evidence="8 9">Belongs to the TonB-dependent receptor family.</text>
</comment>
<keyword evidence="5 9" id="KW-0798">TonB box</keyword>
<dbReference type="InterPro" id="IPR012910">
    <property type="entry name" value="Plug_dom"/>
</dbReference>
<protein>
    <submittedName>
        <fullName evidence="13">SusC/RagA family TonB-linked outer membrane protein</fullName>
    </submittedName>
</protein>
<dbReference type="InterPro" id="IPR008969">
    <property type="entry name" value="CarboxyPept-like_regulatory"/>
</dbReference>
<keyword evidence="7 8" id="KW-0998">Cell outer membrane</keyword>
<keyword evidence="10" id="KW-0732">Signal</keyword>
<dbReference type="SUPFAM" id="SSF56935">
    <property type="entry name" value="Porins"/>
    <property type="match status" value="1"/>
</dbReference>
<evidence type="ECO:0000259" key="12">
    <source>
        <dbReference type="Pfam" id="PF07715"/>
    </source>
</evidence>
<dbReference type="InterPro" id="IPR039426">
    <property type="entry name" value="TonB-dep_rcpt-like"/>
</dbReference>
<gene>
    <name evidence="13" type="ORF">GCM10011425_39860</name>
</gene>
<proteinExistence type="inferred from homology"/>
<evidence type="ECO:0000256" key="2">
    <source>
        <dbReference type="ARBA" id="ARBA00022448"/>
    </source>
</evidence>
<keyword evidence="3 8" id="KW-1134">Transmembrane beta strand</keyword>
<dbReference type="Pfam" id="PF13715">
    <property type="entry name" value="CarbopepD_reg_2"/>
    <property type="match status" value="1"/>
</dbReference>
<dbReference type="RefSeq" id="WP_188418922.1">
    <property type="nucleotide sequence ID" value="NZ_BMDO01000018.1"/>
</dbReference>
<evidence type="ECO:0000256" key="4">
    <source>
        <dbReference type="ARBA" id="ARBA00022692"/>
    </source>
</evidence>
<keyword evidence="4 8" id="KW-0812">Transmembrane</keyword>
<accession>A0A917N3P5</accession>
<comment type="caution">
    <text evidence="13">The sequence shown here is derived from an EMBL/GenBank/DDBJ whole genome shotgun (WGS) entry which is preliminary data.</text>
</comment>
<evidence type="ECO:0000313" key="13">
    <source>
        <dbReference type="EMBL" id="GGI52774.1"/>
    </source>
</evidence>
<feature type="chain" id="PRO_5036765494" evidence="10">
    <location>
        <begin position="27"/>
        <end position="1083"/>
    </location>
</feature>
<evidence type="ECO:0000256" key="10">
    <source>
        <dbReference type="SAM" id="SignalP"/>
    </source>
</evidence>
<feature type="signal peptide" evidence="10">
    <location>
        <begin position="1"/>
        <end position="26"/>
    </location>
</feature>
<dbReference type="InterPro" id="IPR036942">
    <property type="entry name" value="Beta-barrel_TonB_sf"/>
</dbReference>
<evidence type="ECO:0000259" key="11">
    <source>
        <dbReference type="Pfam" id="PF00593"/>
    </source>
</evidence>
<dbReference type="SUPFAM" id="SSF49464">
    <property type="entry name" value="Carboxypeptidase regulatory domain-like"/>
    <property type="match status" value="1"/>
</dbReference>
<evidence type="ECO:0000256" key="7">
    <source>
        <dbReference type="ARBA" id="ARBA00023237"/>
    </source>
</evidence>
<dbReference type="AlphaFoldDB" id="A0A917N3P5"/>
<keyword evidence="2 8" id="KW-0813">Transport</keyword>
<dbReference type="InterPro" id="IPR037066">
    <property type="entry name" value="Plug_dom_sf"/>
</dbReference>
<dbReference type="PROSITE" id="PS00018">
    <property type="entry name" value="EF_HAND_1"/>
    <property type="match status" value="1"/>
</dbReference>
<dbReference type="InterPro" id="IPR023996">
    <property type="entry name" value="TonB-dep_OMP_SusC/RagA"/>
</dbReference>
<dbReference type="EMBL" id="BMDO01000018">
    <property type="protein sequence ID" value="GGI52774.1"/>
    <property type="molecule type" value="Genomic_DNA"/>
</dbReference>
<dbReference type="InterPro" id="IPR000531">
    <property type="entry name" value="Beta-barrel_TonB"/>
</dbReference>
<dbReference type="Gene3D" id="2.170.130.10">
    <property type="entry name" value="TonB-dependent receptor, plug domain"/>
    <property type="match status" value="1"/>
</dbReference>
<evidence type="ECO:0000256" key="9">
    <source>
        <dbReference type="RuleBase" id="RU003357"/>
    </source>
</evidence>
<evidence type="ECO:0000256" key="1">
    <source>
        <dbReference type="ARBA" id="ARBA00004571"/>
    </source>
</evidence>
<reference evidence="13" key="2">
    <citation type="submission" date="2020-09" db="EMBL/GenBank/DDBJ databases">
        <authorList>
            <person name="Sun Q."/>
            <person name="Sedlacek I."/>
        </authorList>
    </citation>
    <scope>NUCLEOTIDE SEQUENCE</scope>
    <source>
        <strain evidence="13">CCM 8711</strain>
    </source>
</reference>
<dbReference type="Gene3D" id="2.60.40.1120">
    <property type="entry name" value="Carboxypeptidase-like, regulatory domain"/>
    <property type="match status" value="1"/>
</dbReference>
<evidence type="ECO:0000256" key="3">
    <source>
        <dbReference type="ARBA" id="ARBA00022452"/>
    </source>
</evidence>
<reference evidence="13" key="1">
    <citation type="journal article" date="2014" name="Int. J. Syst. Evol. Microbiol.">
        <title>Complete genome sequence of Corynebacterium casei LMG S-19264T (=DSM 44701T), isolated from a smear-ripened cheese.</title>
        <authorList>
            <consortium name="US DOE Joint Genome Institute (JGI-PGF)"/>
            <person name="Walter F."/>
            <person name="Albersmeier A."/>
            <person name="Kalinowski J."/>
            <person name="Ruckert C."/>
        </authorList>
    </citation>
    <scope>NUCLEOTIDE SEQUENCE</scope>
    <source>
        <strain evidence="13">CCM 8711</strain>
    </source>
</reference>
<dbReference type="Proteomes" id="UP000662074">
    <property type="component" value="Unassembled WGS sequence"/>
</dbReference>
<comment type="subcellular location">
    <subcellularLocation>
        <location evidence="1 8">Cell outer membrane</location>
        <topology evidence="1 8">Multi-pass membrane protein</topology>
    </subcellularLocation>
</comment>
<dbReference type="InterPro" id="IPR018247">
    <property type="entry name" value="EF_Hand_1_Ca_BS"/>
</dbReference>
<organism evidence="13 14">
    <name type="scientific">Mucilaginibacter galii</name>
    <dbReference type="NCBI Taxonomy" id="2005073"/>
    <lineage>
        <taxon>Bacteria</taxon>
        <taxon>Pseudomonadati</taxon>
        <taxon>Bacteroidota</taxon>
        <taxon>Sphingobacteriia</taxon>
        <taxon>Sphingobacteriales</taxon>
        <taxon>Sphingobacteriaceae</taxon>
        <taxon>Mucilaginibacter</taxon>
    </lineage>
</organism>
<name>A0A917N3P5_9SPHI</name>
<evidence type="ECO:0000313" key="14">
    <source>
        <dbReference type="Proteomes" id="UP000662074"/>
    </source>
</evidence>
<feature type="domain" description="TonB-dependent receptor plug" evidence="12">
    <location>
        <begin position="136"/>
        <end position="260"/>
    </location>
</feature>
<dbReference type="GO" id="GO:0009279">
    <property type="term" value="C:cell outer membrane"/>
    <property type="evidence" value="ECO:0007669"/>
    <property type="project" value="UniProtKB-SubCell"/>
</dbReference>
<keyword evidence="14" id="KW-1185">Reference proteome</keyword>
<dbReference type="PROSITE" id="PS52016">
    <property type="entry name" value="TONB_DEPENDENT_REC_3"/>
    <property type="match status" value="1"/>
</dbReference>
<evidence type="ECO:0000256" key="8">
    <source>
        <dbReference type="PROSITE-ProRule" id="PRU01360"/>
    </source>
</evidence>
<dbReference type="NCBIfam" id="TIGR04056">
    <property type="entry name" value="OMP_RagA_SusC"/>
    <property type="match status" value="1"/>
</dbReference>
<dbReference type="Pfam" id="PF07715">
    <property type="entry name" value="Plug"/>
    <property type="match status" value="1"/>
</dbReference>
<evidence type="ECO:0000256" key="6">
    <source>
        <dbReference type="ARBA" id="ARBA00023136"/>
    </source>
</evidence>
<dbReference type="InterPro" id="IPR023997">
    <property type="entry name" value="TonB-dep_OMP_SusC/RagA_CS"/>
</dbReference>
<feature type="domain" description="TonB-dependent receptor-like beta-barrel" evidence="11">
    <location>
        <begin position="485"/>
        <end position="867"/>
    </location>
</feature>
<keyword evidence="6 8" id="KW-0472">Membrane</keyword>
<evidence type="ECO:0000256" key="5">
    <source>
        <dbReference type="ARBA" id="ARBA00023077"/>
    </source>
</evidence>
<dbReference type="Gene3D" id="2.40.170.20">
    <property type="entry name" value="TonB-dependent receptor, beta-barrel domain"/>
    <property type="match status" value="1"/>
</dbReference>
<dbReference type="Pfam" id="PF00593">
    <property type="entry name" value="TonB_dep_Rec_b-barrel"/>
    <property type="match status" value="1"/>
</dbReference>
<sequence>MEKIYTRFIFFCFILITAAGGNTVWAQSAAPLTTVRGKVTDKKDRAPLIGVTVVEIDKEKRTVGGVSTDIDGNFALKPKSRQNKISVSLIGYKTVVVDINDRTTFNIQLESSSNSLAEVSITANKTSSNGLMQIDARNSTTAVAKLNAKDIEELSAASIDQAIQGRLPGVDIAANSGDPGAGMQIRIRGTSTINGSTNPLIVLDGMPYETSIPSDFNFGTADEQGYASLLNIAPADIQDISILKDAAATAVWGSRAANGVLLINTKRGRVGTPQVTYTARFTASKQPNAIPMLTGDQYSQLIPEEVMNRTGTPLNTQTIKEFLYDPSDKYYYNNYSNNTDWIGAITRTGLMQDHNLSLAGGGEKARYFASVSYLGQKGTTLGTGLSRVTTRINLDYNVSDRIRFRTDVSYTHSNTDKVYNDDARSVAYQKMPNMSIFEINSAGMNTGNYLSPLQNIQGSYPDTFNPLAMLAAGKNNVISERIVPHFNLQYDIIPSLLRSTVDVQFDINNTKNKRFLPQIATGRPVSDANVNLAFDGDADQFGIQTKTNFIYTPKLSEKHTFIGLVSFLTNDNRVTSLQAQSSNSASVNLQDPSVDARVQALSSGFTQSRSVAALANAQYSYLDRYILNSAIRLDGNSRFGPANRWGLFPSVSARWRISGEPFMKKATFFDDLSLRLSYGKSGNEPKNNYTFYNIYGNYAYDYLNSSAVYSQNIELRNLRYETVTGQDIGLTLALWKNRINVDIDVYRNRTTDLFFNGLQLPGISGFNSIDMNVGTMDNQGWEVNLNAVAVKTKKVMVEFNFNIANNTNIIREISEYYPSTKGNITTNGSYKTLLQIDNPFGSFYGFKYKGVYKDAAATVATNAQGQPIVGLDGIPLQMRFNYPATDYVFKPGDAIYEDINHDGNIDYKDVVYLGNGNPKFIGGFGPTVTINGNFKINAFFSYRYGNQLVNGTRMVTSNMYGFNNQSTEVLKRWRNEGDVTDVPRALWNDGYNWLGSDRYVEDASFIRLRSVTARYNLTKKMVNRVGIRSASIYVTAENLVTFTKYTGQDPEVSVKGGDPFRVATDNSMTPPTRNMVLGVVVGF</sequence>